<keyword evidence="5" id="KW-0614">Plasmid</keyword>
<dbReference type="Proteomes" id="UP000596351">
    <property type="component" value="Plasmid p1"/>
</dbReference>
<feature type="domain" description="HTH araC/xylS-type" evidence="4">
    <location>
        <begin position="199"/>
        <end position="298"/>
    </location>
</feature>
<dbReference type="InterPro" id="IPR018060">
    <property type="entry name" value="HTH_AraC"/>
</dbReference>
<dbReference type="InterPro" id="IPR009057">
    <property type="entry name" value="Homeodomain-like_sf"/>
</dbReference>
<dbReference type="InterPro" id="IPR050204">
    <property type="entry name" value="AraC_XylS_family_regulators"/>
</dbReference>
<keyword evidence="1" id="KW-0805">Transcription regulation</keyword>
<evidence type="ECO:0000256" key="2">
    <source>
        <dbReference type="ARBA" id="ARBA00023125"/>
    </source>
</evidence>
<dbReference type="SUPFAM" id="SSF46689">
    <property type="entry name" value="Homeodomain-like"/>
    <property type="match status" value="2"/>
</dbReference>
<organism evidence="5 6">
    <name type="scientific">Rhizobium rosettiformans</name>
    <dbReference type="NCBI Taxonomy" id="1368430"/>
    <lineage>
        <taxon>Bacteria</taxon>
        <taxon>Pseudomonadati</taxon>
        <taxon>Pseudomonadota</taxon>
        <taxon>Alphaproteobacteria</taxon>
        <taxon>Hyphomicrobiales</taxon>
        <taxon>Rhizobiaceae</taxon>
        <taxon>Rhizobium/Agrobacterium group</taxon>
        <taxon>Rhizobium</taxon>
    </lineage>
</organism>
<dbReference type="PANTHER" id="PTHR46796:SF13">
    <property type="entry name" value="HTH-TYPE TRANSCRIPTIONAL ACTIVATOR RHAS"/>
    <property type="match status" value="1"/>
</dbReference>
<name>A0ABX7F0S7_9HYPH</name>
<keyword evidence="6" id="KW-1185">Reference proteome</keyword>
<gene>
    <name evidence="5" type="ORF">D4A92_21810</name>
</gene>
<dbReference type="Pfam" id="PF12852">
    <property type="entry name" value="Cupin_6"/>
    <property type="match status" value="1"/>
</dbReference>
<dbReference type="Gene3D" id="1.10.10.60">
    <property type="entry name" value="Homeodomain-like"/>
    <property type="match status" value="2"/>
</dbReference>
<dbReference type="InterPro" id="IPR018062">
    <property type="entry name" value="HTH_AraC-typ_CS"/>
</dbReference>
<dbReference type="InterPro" id="IPR032783">
    <property type="entry name" value="AraC_lig"/>
</dbReference>
<accession>A0ABX7F0S7</accession>
<keyword evidence="3" id="KW-0804">Transcription</keyword>
<protein>
    <submittedName>
        <fullName evidence="5">AraC family transcriptional regulator</fullName>
    </submittedName>
</protein>
<dbReference type="PROSITE" id="PS01124">
    <property type="entry name" value="HTH_ARAC_FAMILY_2"/>
    <property type="match status" value="1"/>
</dbReference>
<dbReference type="Pfam" id="PF12833">
    <property type="entry name" value="HTH_18"/>
    <property type="match status" value="1"/>
</dbReference>
<evidence type="ECO:0000313" key="6">
    <source>
        <dbReference type="Proteomes" id="UP000596351"/>
    </source>
</evidence>
<sequence>MVDPLSEMVELLQPEALRSKVVSGAGLWRVDRVENGQPFYCAMLEGSALLEVQKHAPITLKVGDFVLIPAACGFTMSDVAGVQNDNVDPLTVTMLPGETRHGNPQGIVNARILVGHFGFASPDADLLVRLLPQLVHVRNERRLTSLVQLATEEALTERPARAAVLARLLEVMLLEALRSVSGESAPPGVLRGLSDPRLATAIRLLHAEPTKDWTVDEMAREAALSRSVFFDRFRRTIGISPREYLITWRMSLAKNLLLRRGDLGLQEVAERVGYRSASALSTAFSRVVGIPPSAYAEQLANLSDLPHAREAGQVALRAEI</sequence>
<dbReference type="PROSITE" id="PS00041">
    <property type="entry name" value="HTH_ARAC_FAMILY_1"/>
    <property type="match status" value="1"/>
</dbReference>
<dbReference type="SMART" id="SM00342">
    <property type="entry name" value="HTH_ARAC"/>
    <property type="match status" value="1"/>
</dbReference>
<dbReference type="RefSeq" id="WP_203020566.1">
    <property type="nucleotide sequence ID" value="NZ_CP032406.1"/>
</dbReference>
<dbReference type="EMBL" id="CP032406">
    <property type="protein sequence ID" value="QRF54180.1"/>
    <property type="molecule type" value="Genomic_DNA"/>
</dbReference>
<dbReference type="PANTHER" id="PTHR46796">
    <property type="entry name" value="HTH-TYPE TRANSCRIPTIONAL ACTIVATOR RHAS-RELATED"/>
    <property type="match status" value="1"/>
</dbReference>
<evidence type="ECO:0000256" key="3">
    <source>
        <dbReference type="ARBA" id="ARBA00023163"/>
    </source>
</evidence>
<proteinExistence type="predicted"/>
<evidence type="ECO:0000259" key="4">
    <source>
        <dbReference type="PROSITE" id="PS01124"/>
    </source>
</evidence>
<evidence type="ECO:0000313" key="5">
    <source>
        <dbReference type="EMBL" id="QRF54180.1"/>
    </source>
</evidence>
<reference evidence="5 6" key="1">
    <citation type="submission" date="2018-09" db="EMBL/GenBank/DDBJ databases">
        <title>Rhizobium sp. MAE2-X.</title>
        <authorList>
            <person name="Lee Y."/>
            <person name="Jeon C.O."/>
        </authorList>
    </citation>
    <scope>NUCLEOTIDE SEQUENCE [LARGE SCALE GENOMIC DNA]</scope>
    <source>
        <strain evidence="5 6">MAE2-X</strain>
        <plasmid evidence="5 6">p1</plasmid>
    </source>
</reference>
<keyword evidence="2" id="KW-0238">DNA-binding</keyword>
<evidence type="ECO:0000256" key="1">
    <source>
        <dbReference type="ARBA" id="ARBA00023015"/>
    </source>
</evidence>
<geneLocation type="plasmid" evidence="5 6">
    <name>p1</name>
</geneLocation>